<comment type="caution">
    <text evidence="2">The sequence shown here is derived from an EMBL/GenBank/DDBJ whole genome shotgun (WGS) entry which is preliminary data.</text>
</comment>
<evidence type="ECO:0008006" key="4">
    <source>
        <dbReference type="Google" id="ProtNLM"/>
    </source>
</evidence>
<dbReference type="EMBL" id="SHKN01000003">
    <property type="protein sequence ID" value="RZT92386.1"/>
    <property type="molecule type" value="Genomic_DNA"/>
</dbReference>
<proteinExistence type="predicted"/>
<evidence type="ECO:0000313" key="2">
    <source>
        <dbReference type="EMBL" id="RZT92386.1"/>
    </source>
</evidence>
<evidence type="ECO:0000313" key="3">
    <source>
        <dbReference type="Proteomes" id="UP000293562"/>
    </source>
</evidence>
<keyword evidence="1" id="KW-0812">Transmembrane</keyword>
<evidence type="ECO:0000256" key="1">
    <source>
        <dbReference type="SAM" id="Phobius"/>
    </source>
</evidence>
<feature type="transmembrane region" description="Helical" evidence="1">
    <location>
        <begin position="132"/>
        <end position="151"/>
    </location>
</feature>
<feature type="transmembrane region" description="Helical" evidence="1">
    <location>
        <begin position="21"/>
        <end position="44"/>
    </location>
</feature>
<keyword evidence="1" id="KW-0472">Membrane</keyword>
<reference evidence="2 3" key="1">
    <citation type="submission" date="2019-02" db="EMBL/GenBank/DDBJ databases">
        <title>Genomic Encyclopedia of Type Strains, Phase IV (KMG-IV): sequencing the most valuable type-strain genomes for metagenomic binning, comparative biology and taxonomic classification.</title>
        <authorList>
            <person name="Goeker M."/>
        </authorList>
    </citation>
    <scope>NUCLEOTIDE SEQUENCE [LARGE SCALE GENOMIC DNA]</scope>
    <source>
        <strain evidence="2 3">DSM 28825</strain>
    </source>
</reference>
<keyword evidence="1" id="KW-1133">Transmembrane helix</keyword>
<name>A0A4Q7V6Z6_9BACT</name>
<feature type="transmembrane region" description="Helical" evidence="1">
    <location>
        <begin position="158"/>
        <end position="176"/>
    </location>
</feature>
<gene>
    <name evidence="2" type="ORF">EV201_2862</name>
</gene>
<keyword evidence="3" id="KW-1185">Reference proteome</keyword>
<protein>
    <recommendedName>
        <fullName evidence="4">ABC-2 type transport system permease protein</fullName>
    </recommendedName>
</protein>
<dbReference type="RefSeq" id="WP_130308235.1">
    <property type="nucleotide sequence ID" value="NZ_SHKN01000003.1"/>
</dbReference>
<sequence>MKGIEQVKLIRDFIRYNVKIIFANKFIYFLIAAFAFFLMVTGIMLFSDSSPEEADIFSTLLFPGILILFYPVIYNIQSDKDTRMLEIIFGIPNYRYKVYLVRFLLSIMLLLVLISFMSWIVVFTIIRIPVFHMVYELMYSLIFLASLAFLLASLIKNASGAAVIMVIIGLIFLILAEPLESSKWNIFLNPFDVPSDMSYAIWQNVLYQNRMMLVVGSVVSILWSLINLQKREKFV</sequence>
<feature type="transmembrane region" description="Helical" evidence="1">
    <location>
        <begin position="103"/>
        <end position="126"/>
    </location>
</feature>
<accession>A0A4Q7V6Z6</accession>
<organism evidence="2 3">
    <name type="scientific">Ancylomarina subtilis</name>
    <dbReference type="NCBI Taxonomy" id="1639035"/>
    <lineage>
        <taxon>Bacteria</taxon>
        <taxon>Pseudomonadati</taxon>
        <taxon>Bacteroidota</taxon>
        <taxon>Bacteroidia</taxon>
        <taxon>Marinilabiliales</taxon>
        <taxon>Marinifilaceae</taxon>
        <taxon>Ancylomarina</taxon>
    </lineage>
</organism>
<dbReference type="Proteomes" id="UP000293562">
    <property type="component" value="Unassembled WGS sequence"/>
</dbReference>
<feature type="transmembrane region" description="Helical" evidence="1">
    <location>
        <begin position="56"/>
        <end position="76"/>
    </location>
</feature>
<dbReference type="OrthoDB" id="1117280at2"/>
<feature type="transmembrane region" description="Helical" evidence="1">
    <location>
        <begin position="211"/>
        <end position="228"/>
    </location>
</feature>
<dbReference type="AlphaFoldDB" id="A0A4Q7V6Z6"/>